<dbReference type="PANTHER" id="PTHR47691:SF3">
    <property type="entry name" value="HTH-TYPE TRANSCRIPTIONAL REGULATOR RV0890C-RELATED"/>
    <property type="match status" value="1"/>
</dbReference>
<dbReference type="SUPFAM" id="SSF48452">
    <property type="entry name" value="TPR-like"/>
    <property type="match status" value="3"/>
</dbReference>
<feature type="domain" description="OmpR/PhoB-type" evidence="5">
    <location>
        <begin position="1"/>
        <end position="90"/>
    </location>
</feature>
<accession>A0A1V0ADA1</accession>
<reference evidence="7" key="1">
    <citation type="journal article" date="2017" name="Med. Chem. Commun.">
        <title>Nonomuraea sp. ATCC 55076 harbours the largest actinomycete chromosome to date and the kistamicin biosynthetic gene cluster.</title>
        <authorList>
            <person name="Nazari B."/>
            <person name="Forneris C.C."/>
            <person name="Gibson M.I."/>
            <person name="Moon K."/>
            <person name="Schramma K.R."/>
            <person name="Seyedsayamdost M.R."/>
        </authorList>
    </citation>
    <scope>NUCLEOTIDE SEQUENCE [LARGE SCALE GENOMIC DNA]</scope>
    <source>
        <strain evidence="7">ATCC 55076</strain>
    </source>
</reference>
<organism evidence="6 7">
    <name type="scientific">[Actinomadura] parvosata subsp. kistnae</name>
    <dbReference type="NCBI Taxonomy" id="1909395"/>
    <lineage>
        <taxon>Bacteria</taxon>
        <taxon>Bacillati</taxon>
        <taxon>Actinomycetota</taxon>
        <taxon>Actinomycetes</taxon>
        <taxon>Streptosporangiales</taxon>
        <taxon>Streptosporangiaceae</taxon>
        <taxon>Nonomuraea</taxon>
    </lineage>
</organism>
<name>A0A1V0ADA1_9ACTN</name>
<evidence type="ECO:0000256" key="3">
    <source>
        <dbReference type="PROSITE-ProRule" id="PRU01091"/>
    </source>
</evidence>
<dbReference type="GO" id="GO:0000160">
    <property type="term" value="P:phosphorelay signal transduction system"/>
    <property type="evidence" value="ECO:0007669"/>
    <property type="project" value="InterPro"/>
</dbReference>
<dbReference type="Pfam" id="PF03704">
    <property type="entry name" value="BTAD"/>
    <property type="match status" value="1"/>
</dbReference>
<dbReference type="CDD" id="cd15831">
    <property type="entry name" value="BTAD"/>
    <property type="match status" value="1"/>
</dbReference>
<dbReference type="KEGG" id="noa:BKM31_47870"/>
<evidence type="ECO:0000313" key="6">
    <source>
        <dbReference type="EMBL" id="AQZ68166.1"/>
    </source>
</evidence>
<dbReference type="PROSITE" id="PS51755">
    <property type="entry name" value="OMPR_PHOB"/>
    <property type="match status" value="1"/>
</dbReference>
<dbReference type="GO" id="GO:0006355">
    <property type="term" value="P:regulation of DNA-templated transcription"/>
    <property type="evidence" value="ECO:0007669"/>
    <property type="project" value="InterPro"/>
</dbReference>
<dbReference type="InterPro" id="IPR019734">
    <property type="entry name" value="TPR_rpt"/>
</dbReference>
<evidence type="ECO:0000259" key="5">
    <source>
        <dbReference type="PROSITE" id="PS51755"/>
    </source>
</evidence>
<evidence type="ECO:0000313" key="7">
    <source>
        <dbReference type="Proteomes" id="UP000190797"/>
    </source>
</evidence>
<dbReference type="InterPro" id="IPR005158">
    <property type="entry name" value="BTAD"/>
</dbReference>
<dbReference type="Pfam" id="PF00486">
    <property type="entry name" value="Trans_reg_C"/>
    <property type="match status" value="1"/>
</dbReference>
<dbReference type="SUPFAM" id="SSF46894">
    <property type="entry name" value="C-terminal effector domain of the bipartite response regulators"/>
    <property type="match status" value="1"/>
</dbReference>
<dbReference type="GO" id="GO:0003677">
    <property type="term" value="F:DNA binding"/>
    <property type="evidence" value="ECO:0007669"/>
    <property type="project" value="UniProtKB-UniRule"/>
</dbReference>
<gene>
    <name evidence="6" type="ORF">BKM31_47870</name>
</gene>
<evidence type="ECO:0000256" key="2">
    <source>
        <dbReference type="ARBA" id="ARBA00023125"/>
    </source>
</evidence>
<dbReference type="Gene3D" id="1.25.40.10">
    <property type="entry name" value="Tetratricopeptide repeat domain"/>
    <property type="match status" value="2"/>
</dbReference>
<dbReference type="AlphaFoldDB" id="A0A1V0ADA1"/>
<keyword evidence="2 3" id="KW-0238">DNA-binding</keyword>
<dbReference type="InterPro" id="IPR027417">
    <property type="entry name" value="P-loop_NTPase"/>
</dbReference>
<dbReference type="SMART" id="SM00028">
    <property type="entry name" value="TPR"/>
    <property type="match status" value="4"/>
</dbReference>
<dbReference type="Pfam" id="PF13424">
    <property type="entry name" value="TPR_12"/>
    <property type="match status" value="1"/>
</dbReference>
<dbReference type="InterPro" id="IPR036388">
    <property type="entry name" value="WH-like_DNA-bd_sf"/>
</dbReference>
<dbReference type="InterPro" id="IPR001867">
    <property type="entry name" value="OmpR/PhoB-type_DNA-bd"/>
</dbReference>
<sequence>MQFGVLGPLAVWDADGGPVTVGGPRPRALLAMLLLDAGRLVSVERLIDGQYGDRPPTGAANAVQAQVSRLRRHLPAGLIEFHGTGYRLATEPDTVDAHRFERLTREGRRLLAAGLPAQAAALLREALALWRGPALADVAGAPFAQPQAVRLEELRLTATEDLYEAELSLPDARPAAGLRELVAAHPLRERGRELLMRALHAAGRQAEALAAYEEGRRLLADELGADPSPSLAALHLAILRGHPDPGGPPARPPAVRTGVPAQLTSFVGREDELARLAALGSARLVTIVGPGGTGKTRLAIESTTHRPALSRPAGPPATGPVPTQRASAQGALPGAGGAPIPPDDGARAAGAVAFVDLSLVDGPREAVASGVRGTSVDGQVAHVVLGALGLREPALRPAAAGGPDPVERLVAALAGQELRLVLDNCEHVIDEAATLARRLLAQCPGVTILATSREPLGITGEHIVPLSPLPTPPPDARDPLSYPAVRLFADRAAAVRQGFALDPGNLDAVLRICAALDGLPLAIELAAARVRTFGVAEIADRLAEHGRFRLLSRGDRTAAARHQTLHAVVEWSWSLLGPAEQALARRLSVFTGGATLEAAERVCGAAGPPGQPGDLTSGGTWTDATGGTWTDPSGGAWADPTGGTSADATGGTWTDLADGLADLVDKSLVETDGERYQMLDTIRLFCLERLAEAGEEERLRQAHAAWFLEFAANAHDHLYRREQLDWLARLSADNANLQSALRWSVEHDPPTAWRLVGTLGMYWWLTGRRGEATRHAERLLDGTGGTPPADLEEEYVLAVLHAVPDTGSPHWARAKKIVASLERPMRYRFGVALWGMIAGPPDGGVPTDRTSELVLSSDPWSRALDRLGIALMLLHSGRIADAEAGMDRVLAAFRALGERWGMGQAFDWLALIASWRGDWRRAMELWDRALALFAELGALDELADVLSRRANAHWRAGDPVAARADIERAGELERRLGRPELMAWVQLQLGDIARLQGDLPEAERRLEAALSGSETGAFTAGGMRSRVHTALARLAAARGDVERAARLHAQALAIALDSPLANDVAEVAEGLAAHALHQATRAAGDADRAVGDAGRASREAGERAALLLGIGAAVRGMAVAGDRDVAATAAGATRVLGPEGFAAAYAKGVALTREEALTTLRAAAS</sequence>
<feature type="DNA-binding region" description="OmpR/PhoB-type" evidence="3">
    <location>
        <begin position="1"/>
        <end position="90"/>
    </location>
</feature>
<evidence type="ECO:0000256" key="1">
    <source>
        <dbReference type="ARBA" id="ARBA00005820"/>
    </source>
</evidence>
<dbReference type="SMART" id="SM00862">
    <property type="entry name" value="Trans_reg_C"/>
    <property type="match status" value="1"/>
</dbReference>
<dbReference type="InterPro" id="IPR011990">
    <property type="entry name" value="TPR-like_helical_dom_sf"/>
</dbReference>
<dbReference type="Proteomes" id="UP000190797">
    <property type="component" value="Chromosome"/>
</dbReference>
<evidence type="ECO:0000256" key="4">
    <source>
        <dbReference type="SAM" id="MobiDB-lite"/>
    </source>
</evidence>
<dbReference type="SMART" id="SM01043">
    <property type="entry name" value="BTAD"/>
    <property type="match status" value="1"/>
</dbReference>
<dbReference type="RefSeq" id="WP_230465733.1">
    <property type="nucleotide sequence ID" value="NZ_CP017717.1"/>
</dbReference>
<dbReference type="PANTHER" id="PTHR47691">
    <property type="entry name" value="REGULATOR-RELATED"/>
    <property type="match status" value="1"/>
</dbReference>
<comment type="similarity">
    <text evidence="1">Belongs to the AfsR/DnrI/RedD regulatory family.</text>
</comment>
<dbReference type="Gene3D" id="1.10.10.10">
    <property type="entry name" value="Winged helix-like DNA-binding domain superfamily/Winged helix DNA-binding domain"/>
    <property type="match status" value="1"/>
</dbReference>
<dbReference type="InterPro" id="IPR016032">
    <property type="entry name" value="Sig_transdc_resp-reg_C-effctor"/>
</dbReference>
<keyword evidence="7" id="KW-1185">Reference proteome</keyword>
<proteinExistence type="inferred from homology"/>
<feature type="compositionally biased region" description="Low complexity" evidence="4">
    <location>
        <begin position="320"/>
        <end position="332"/>
    </location>
</feature>
<dbReference type="EMBL" id="CP017717">
    <property type="protein sequence ID" value="AQZ68166.1"/>
    <property type="molecule type" value="Genomic_DNA"/>
</dbReference>
<dbReference type="STRING" id="1909395.BKM31_47870"/>
<dbReference type="SUPFAM" id="SSF52540">
    <property type="entry name" value="P-loop containing nucleoside triphosphate hydrolases"/>
    <property type="match status" value="1"/>
</dbReference>
<protein>
    <submittedName>
        <fullName evidence="6">AfsR family transcriptional regulator</fullName>
    </submittedName>
</protein>
<feature type="region of interest" description="Disordered" evidence="4">
    <location>
        <begin position="303"/>
        <end position="343"/>
    </location>
</feature>